<dbReference type="CDD" id="cd02440">
    <property type="entry name" value="AdoMet_MTases"/>
    <property type="match status" value="1"/>
</dbReference>
<feature type="compositionally biased region" description="Basic and acidic residues" evidence="1">
    <location>
        <begin position="1"/>
        <end position="22"/>
    </location>
</feature>
<feature type="compositionally biased region" description="Basic and acidic residues" evidence="1">
    <location>
        <begin position="31"/>
        <end position="42"/>
    </location>
</feature>
<evidence type="ECO:0000313" key="3">
    <source>
        <dbReference type="Proteomes" id="UP001500282"/>
    </source>
</evidence>
<reference evidence="2 3" key="1">
    <citation type="journal article" date="2019" name="Int. J. Syst. Evol. Microbiol.">
        <title>The Global Catalogue of Microorganisms (GCM) 10K type strain sequencing project: providing services to taxonomists for standard genome sequencing and annotation.</title>
        <authorList>
            <consortium name="The Broad Institute Genomics Platform"/>
            <consortium name="The Broad Institute Genome Sequencing Center for Infectious Disease"/>
            <person name="Wu L."/>
            <person name="Ma J."/>
        </authorList>
    </citation>
    <scope>NUCLEOTIDE SEQUENCE [LARGE SCALE GENOMIC DNA]</scope>
    <source>
        <strain evidence="2 3">JCM 11448</strain>
    </source>
</reference>
<proteinExistence type="predicted"/>
<keyword evidence="2" id="KW-0489">Methyltransferase</keyword>
<dbReference type="InterPro" id="IPR029063">
    <property type="entry name" value="SAM-dependent_MTases_sf"/>
</dbReference>
<dbReference type="Pfam" id="PF13489">
    <property type="entry name" value="Methyltransf_23"/>
    <property type="match status" value="1"/>
</dbReference>
<dbReference type="Gene3D" id="3.40.50.150">
    <property type="entry name" value="Vaccinia Virus protein VP39"/>
    <property type="match status" value="1"/>
</dbReference>
<gene>
    <name evidence="2" type="ORF">GCM10009579_49860</name>
</gene>
<dbReference type="SUPFAM" id="SSF53335">
    <property type="entry name" value="S-adenosyl-L-methionine-dependent methyltransferases"/>
    <property type="match status" value="1"/>
</dbReference>
<dbReference type="GO" id="GO:0032259">
    <property type="term" value="P:methylation"/>
    <property type="evidence" value="ECO:0007669"/>
    <property type="project" value="UniProtKB-KW"/>
</dbReference>
<feature type="region of interest" description="Disordered" evidence="1">
    <location>
        <begin position="1"/>
        <end position="48"/>
    </location>
</feature>
<name>A0ABN1X6W2_9ACTN</name>
<sequence length="268" mass="28709">MSTAETVRDEAVREGSVHDGAVREGFVPDGSAHDGAVRERTTSGRRAAAPWHADPYVRALHAGRGPLFLRRADGWMLPLDVERWCADADAADRTVLRRCQGPILDIGCGPGRLVAALALHGRPCLGIDVSQAAVARTVRAGGPALCRSVFEPLPGEGRWGTALLIDGNIGIGGDPHALLARVAQLMAPDGLLIVETAAADVDERVRVRVDDGRGDAGTAFPWARVGVRALLHHAHVAGWSPVEQWTARDRDFVSLRRTPPLPRPTTER</sequence>
<keyword evidence="2" id="KW-0808">Transferase</keyword>
<dbReference type="EMBL" id="BAAAIH010000030">
    <property type="protein sequence ID" value="GAA1282835.1"/>
    <property type="molecule type" value="Genomic_DNA"/>
</dbReference>
<keyword evidence="3" id="KW-1185">Reference proteome</keyword>
<comment type="caution">
    <text evidence="2">The sequence shown here is derived from an EMBL/GenBank/DDBJ whole genome shotgun (WGS) entry which is preliminary data.</text>
</comment>
<accession>A0ABN1X6W2</accession>
<organism evidence="2 3">
    <name type="scientific">Streptomyces javensis</name>
    <dbReference type="NCBI Taxonomy" id="114698"/>
    <lineage>
        <taxon>Bacteria</taxon>
        <taxon>Bacillati</taxon>
        <taxon>Actinomycetota</taxon>
        <taxon>Actinomycetes</taxon>
        <taxon>Kitasatosporales</taxon>
        <taxon>Streptomycetaceae</taxon>
        <taxon>Streptomyces</taxon>
        <taxon>Streptomyces violaceusniger group</taxon>
    </lineage>
</organism>
<evidence type="ECO:0000256" key="1">
    <source>
        <dbReference type="SAM" id="MobiDB-lite"/>
    </source>
</evidence>
<protein>
    <submittedName>
        <fullName evidence="2">Class I SAM-dependent methyltransferase</fullName>
    </submittedName>
</protein>
<dbReference type="Proteomes" id="UP001500282">
    <property type="component" value="Unassembled WGS sequence"/>
</dbReference>
<dbReference type="GO" id="GO:0008168">
    <property type="term" value="F:methyltransferase activity"/>
    <property type="evidence" value="ECO:0007669"/>
    <property type="project" value="UniProtKB-KW"/>
</dbReference>
<evidence type="ECO:0000313" key="2">
    <source>
        <dbReference type="EMBL" id="GAA1282835.1"/>
    </source>
</evidence>